<gene>
    <name evidence="2" type="ORF">DWX93_12375</name>
</gene>
<evidence type="ECO:0000313" key="2">
    <source>
        <dbReference type="EMBL" id="RGS38322.1"/>
    </source>
</evidence>
<feature type="transmembrane region" description="Helical" evidence="1">
    <location>
        <begin position="12"/>
        <end position="35"/>
    </location>
</feature>
<keyword evidence="1" id="KW-0812">Transmembrane</keyword>
<sequence>MKNQRKVFQSLTLILQFGLNMIVPIVMCTLLGAWLGKRYGMPIITVPLFIMGALAGFNNIFKMAKKIYGQGNEGKRDHVEKTK</sequence>
<dbReference type="InterPro" id="IPR032820">
    <property type="entry name" value="ATPase_put"/>
</dbReference>
<accession>A0A395V9J2</accession>
<protein>
    <submittedName>
        <fullName evidence="2">F0F1-ATPase subunit</fullName>
    </submittedName>
</protein>
<proteinExistence type="predicted"/>
<dbReference type="EMBL" id="QRVL01000012">
    <property type="protein sequence ID" value="RGS38322.1"/>
    <property type="molecule type" value="Genomic_DNA"/>
</dbReference>
<feature type="transmembrane region" description="Helical" evidence="1">
    <location>
        <begin position="41"/>
        <end position="61"/>
    </location>
</feature>
<evidence type="ECO:0000313" key="3">
    <source>
        <dbReference type="Proteomes" id="UP000266172"/>
    </source>
</evidence>
<evidence type="ECO:0000256" key="1">
    <source>
        <dbReference type="SAM" id="Phobius"/>
    </source>
</evidence>
<organism evidence="2 3">
    <name type="scientific">Roseburia hominis</name>
    <dbReference type="NCBI Taxonomy" id="301301"/>
    <lineage>
        <taxon>Bacteria</taxon>
        <taxon>Bacillati</taxon>
        <taxon>Bacillota</taxon>
        <taxon>Clostridia</taxon>
        <taxon>Lachnospirales</taxon>
        <taxon>Lachnospiraceae</taxon>
        <taxon>Roseburia</taxon>
    </lineage>
</organism>
<keyword evidence="1" id="KW-0472">Membrane</keyword>
<comment type="caution">
    <text evidence="2">The sequence shown here is derived from an EMBL/GenBank/DDBJ whole genome shotgun (WGS) entry which is preliminary data.</text>
</comment>
<name>A0A395V9J2_9FIRM</name>
<dbReference type="AlphaFoldDB" id="A0A395V9J2"/>
<reference evidence="2 3" key="1">
    <citation type="submission" date="2018-08" db="EMBL/GenBank/DDBJ databases">
        <title>A genome reference for cultivated species of the human gut microbiota.</title>
        <authorList>
            <person name="Zou Y."/>
            <person name="Xue W."/>
            <person name="Luo G."/>
        </authorList>
    </citation>
    <scope>NUCLEOTIDE SEQUENCE [LARGE SCALE GENOMIC DNA]</scope>
    <source>
        <strain evidence="2 3">AF22-12AC</strain>
    </source>
</reference>
<dbReference type="Pfam" id="PF09527">
    <property type="entry name" value="ATPase_gene1"/>
    <property type="match status" value="1"/>
</dbReference>
<keyword evidence="1" id="KW-1133">Transmembrane helix</keyword>
<dbReference type="Proteomes" id="UP000266172">
    <property type="component" value="Unassembled WGS sequence"/>
</dbReference>
<dbReference type="RefSeq" id="WP_118097839.1">
    <property type="nucleotide sequence ID" value="NZ_QRVL01000012.1"/>
</dbReference>